<comment type="caution">
    <text evidence="1">The sequence shown here is derived from an EMBL/GenBank/DDBJ whole genome shotgun (WGS) entry which is preliminary data.</text>
</comment>
<reference evidence="1 2" key="1">
    <citation type="submission" date="2019-05" db="EMBL/GenBank/DDBJ databases">
        <title>Mikania micrantha, genome provides insights into the molecular mechanism of rapid growth.</title>
        <authorList>
            <person name="Liu B."/>
        </authorList>
    </citation>
    <scope>NUCLEOTIDE SEQUENCE [LARGE SCALE GENOMIC DNA]</scope>
    <source>
        <strain evidence="1">NLD-2019</strain>
        <tissue evidence="1">Leaf</tissue>
    </source>
</reference>
<dbReference type="InterPro" id="IPR032567">
    <property type="entry name" value="RTL1-rel"/>
</dbReference>
<dbReference type="EMBL" id="SZYD01000007">
    <property type="protein sequence ID" value="KAD5802368.1"/>
    <property type="molecule type" value="Genomic_DNA"/>
</dbReference>
<dbReference type="CDD" id="cd00303">
    <property type="entry name" value="retropepsin_like"/>
    <property type="match status" value="1"/>
</dbReference>
<dbReference type="Gene3D" id="2.40.70.10">
    <property type="entry name" value="Acid Proteases"/>
    <property type="match status" value="1"/>
</dbReference>
<dbReference type="AlphaFoldDB" id="A0A5N6P0L7"/>
<name>A0A5N6P0L7_9ASTR</name>
<sequence>MRDTFWLRQGCEGHFRRQCPRLNNNNATTSAFVIGATEACEEPAVTIGTFLVNNHYVSILFDTGADKSFISVAVASLFNVQPSILTTPYTVEVVDGKNILVNPILRGCKLMLNDHSFAIDLIPMTLSSFEVVIGMDWLSKDNVEVIFEKKPEKKTVKDVPVIRDYPEVFPEDLPGLPPV</sequence>
<keyword evidence="2" id="KW-1185">Reference proteome</keyword>
<dbReference type="InterPro" id="IPR021109">
    <property type="entry name" value="Peptidase_aspartic_dom_sf"/>
</dbReference>
<evidence type="ECO:0000313" key="2">
    <source>
        <dbReference type="Proteomes" id="UP000326396"/>
    </source>
</evidence>
<evidence type="ECO:0008006" key="3">
    <source>
        <dbReference type="Google" id="ProtNLM"/>
    </source>
</evidence>
<accession>A0A5N6P0L7</accession>
<dbReference type="PANTHER" id="PTHR15503:SF45">
    <property type="entry name" value="RNA-DIRECTED DNA POLYMERASE HOMOLOG"/>
    <property type="match status" value="1"/>
</dbReference>
<evidence type="ECO:0000313" key="1">
    <source>
        <dbReference type="EMBL" id="KAD5802368.1"/>
    </source>
</evidence>
<dbReference type="SUPFAM" id="SSF50630">
    <property type="entry name" value="Acid proteases"/>
    <property type="match status" value="1"/>
</dbReference>
<dbReference type="Pfam" id="PF08284">
    <property type="entry name" value="RVP_2"/>
    <property type="match status" value="1"/>
</dbReference>
<dbReference type="PANTHER" id="PTHR15503">
    <property type="entry name" value="LDOC1 RELATED"/>
    <property type="match status" value="1"/>
</dbReference>
<gene>
    <name evidence="1" type="ORF">E3N88_13728</name>
</gene>
<proteinExistence type="predicted"/>
<protein>
    <recommendedName>
        <fullName evidence="3">Reverse transcriptase domain-containing protein</fullName>
    </recommendedName>
</protein>
<dbReference type="OrthoDB" id="1751327at2759"/>
<dbReference type="Proteomes" id="UP000326396">
    <property type="component" value="Linkage Group LG15"/>
</dbReference>
<organism evidence="1 2">
    <name type="scientific">Mikania micrantha</name>
    <name type="common">bitter vine</name>
    <dbReference type="NCBI Taxonomy" id="192012"/>
    <lineage>
        <taxon>Eukaryota</taxon>
        <taxon>Viridiplantae</taxon>
        <taxon>Streptophyta</taxon>
        <taxon>Embryophyta</taxon>
        <taxon>Tracheophyta</taxon>
        <taxon>Spermatophyta</taxon>
        <taxon>Magnoliopsida</taxon>
        <taxon>eudicotyledons</taxon>
        <taxon>Gunneridae</taxon>
        <taxon>Pentapetalae</taxon>
        <taxon>asterids</taxon>
        <taxon>campanulids</taxon>
        <taxon>Asterales</taxon>
        <taxon>Asteraceae</taxon>
        <taxon>Asteroideae</taxon>
        <taxon>Heliantheae alliance</taxon>
        <taxon>Eupatorieae</taxon>
        <taxon>Mikania</taxon>
    </lineage>
</organism>